<accession>A0A2I0A5S1</accession>
<evidence type="ECO:0000313" key="7">
    <source>
        <dbReference type="Proteomes" id="UP000236161"/>
    </source>
</evidence>
<dbReference type="Pfam" id="PF00201">
    <property type="entry name" value="UDPGT"/>
    <property type="match status" value="1"/>
</dbReference>
<dbReference type="GO" id="GO:0008194">
    <property type="term" value="F:UDP-glycosyltransferase activity"/>
    <property type="evidence" value="ECO:0007669"/>
    <property type="project" value="InterPro"/>
</dbReference>
<dbReference type="FunFam" id="3.40.50.2000:FF:000060">
    <property type="entry name" value="Glycosyltransferase"/>
    <property type="match status" value="1"/>
</dbReference>
<dbReference type="EC" id="2.4.1.-" evidence="4"/>
<dbReference type="OrthoDB" id="905087at2759"/>
<dbReference type="InterPro" id="IPR002213">
    <property type="entry name" value="UDP_glucos_trans"/>
</dbReference>
<dbReference type="PROSITE" id="PS00375">
    <property type="entry name" value="UDPGT"/>
    <property type="match status" value="1"/>
</dbReference>
<evidence type="ECO:0000256" key="1">
    <source>
        <dbReference type="ARBA" id="ARBA00009995"/>
    </source>
</evidence>
<keyword evidence="7" id="KW-1185">Reference proteome</keyword>
<reference evidence="6 7" key="1">
    <citation type="journal article" date="2017" name="Nature">
        <title>The Apostasia genome and the evolution of orchids.</title>
        <authorList>
            <person name="Zhang G.Q."/>
            <person name="Liu K.W."/>
            <person name="Li Z."/>
            <person name="Lohaus R."/>
            <person name="Hsiao Y.Y."/>
            <person name="Niu S.C."/>
            <person name="Wang J.Y."/>
            <person name="Lin Y.C."/>
            <person name="Xu Q."/>
            <person name="Chen L.J."/>
            <person name="Yoshida K."/>
            <person name="Fujiwara S."/>
            <person name="Wang Z.W."/>
            <person name="Zhang Y.Q."/>
            <person name="Mitsuda N."/>
            <person name="Wang M."/>
            <person name="Liu G.H."/>
            <person name="Pecoraro L."/>
            <person name="Huang H.X."/>
            <person name="Xiao X.J."/>
            <person name="Lin M."/>
            <person name="Wu X.Y."/>
            <person name="Wu W.L."/>
            <person name="Chen Y.Y."/>
            <person name="Chang S.B."/>
            <person name="Sakamoto S."/>
            <person name="Ohme-Takagi M."/>
            <person name="Yagi M."/>
            <person name="Zeng S.J."/>
            <person name="Shen C.Y."/>
            <person name="Yeh C.M."/>
            <person name="Luo Y.B."/>
            <person name="Tsai W.C."/>
            <person name="Van de Peer Y."/>
            <person name="Liu Z.J."/>
        </authorList>
    </citation>
    <scope>NUCLEOTIDE SEQUENCE [LARGE SCALE GENOMIC DNA]</scope>
    <source>
        <strain evidence="7">cv. Shenzhen</strain>
        <tissue evidence="6">Stem</tissue>
    </source>
</reference>
<protein>
    <recommendedName>
        <fullName evidence="4">Glycosyltransferase</fullName>
        <ecNumber evidence="4">2.4.1.-</ecNumber>
    </recommendedName>
</protein>
<dbReference type="PANTHER" id="PTHR48044:SF29">
    <property type="entry name" value="GLYCOSYLTRANSFERASE"/>
    <property type="match status" value="1"/>
</dbReference>
<dbReference type="InterPro" id="IPR035595">
    <property type="entry name" value="UDP_glycos_trans_CS"/>
</dbReference>
<dbReference type="AlphaFoldDB" id="A0A2I0A5S1"/>
<dbReference type="PANTHER" id="PTHR48044">
    <property type="entry name" value="GLYCOSYLTRANSFERASE"/>
    <property type="match status" value="1"/>
</dbReference>
<dbReference type="CDD" id="cd03784">
    <property type="entry name" value="GT1_Gtf-like"/>
    <property type="match status" value="1"/>
</dbReference>
<keyword evidence="2 3" id="KW-0808">Transferase</keyword>
<dbReference type="Gene3D" id="3.40.50.2000">
    <property type="entry name" value="Glycogen Phosphorylase B"/>
    <property type="match status" value="2"/>
</dbReference>
<dbReference type="Pfam" id="PF26168">
    <property type="entry name" value="Glyco_transf_N"/>
    <property type="match status" value="1"/>
</dbReference>
<proteinExistence type="inferred from homology"/>
<keyword evidence="3 6" id="KW-0328">Glycosyltransferase</keyword>
<dbReference type="GO" id="GO:1901137">
    <property type="term" value="P:carbohydrate derivative biosynthetic process"/>
    <property type="evidence" value="ECO:0007669"/>
    <property type="project" value="UniProtKB-ARBA"/>
</dbReference>
<evidence type="ECO:0000256" key="3">
    <source>
        <dbReference type="RuleBase" id="RU003718"/>
    </source>
</evidence>
<gene>
    <name evidence="6" type="primary">C12RT1</name>
    <name evidence="6" type="ORF">AXF42_Ash007546</name>
</gene>
<dbReference type="InterPro" id="IPR058980">
    <property type="entry name" value="Glyco_transf_N"/>
</dbReference>
<sequence>MDSSVDPKQPFFRALMLPWLAHGHLSPFLELAKLLSSSYNIAVFLCSTPVNIQSVRERRHLDVIAFPLIHLVELHLPNSALPAHLHTTKHLPPNLMPDLKTAFDGAAAAFGAILDSVSPHLLIYDLIQPWAPLSAAGRGIPAVFFLPIAASSAAAFCHRLLRPAEQFPFPALEFPETESAEILKVIRKESNRMSDGERLLQCFHRSSGFVAIKTFSEIENKYIEYLSSIVGKEIVPVGPLISGGAGEDGWRGQSYVAEWLCWQEPASVVFVSVGSEYFLTEEERWEMSRGLELSGFSFIWVVRFAGGEGGGLPPSLPARGLVVEGWAPQYKILEHPSVGGFLTHCGWSSVLEGMSNGVPMIALPLQIDQPFNARLMVELGVALEVEKKGGRFSGEEVARCVREVMAGEAGKRVRRRSKEMKGIMADRKDDEIKDMVGRMAALVTTRKAEFFPQQSSPAAAAGLVK</sequence>
<evidence type="ECO:0000259" key="5">
    <source>
        <dbReference type="Pfam" id="PF26168"/>
    </source>
</evidence>
<evidence type="ECO:0000256" key="4">
    <source>
        <dbReference type="RuleBase" id="RU362057"/>
    </source>
</evidence>
<dbReference type="EMBL" id="KZ452015">
    <property type="protein sequence ID" value="PKA50891.1"/>
    <property type="molecule type" value="Genomic_DNA"/>
</dbReference>
<evidence type="ECO:0000256" key="2">
    <source>
        <dbReference type="ARBA" id="ARBA00022679"/>
    </source>
</evidence>
<comment type="similarity">
    <text evidence="1 3">Belongs to the UDP-glycosyltransferase family.</text>
</comment>
<dbReference type="Proteomes" id="UP000236161">
    <property type="component" value="Unassembled WGS sequence"/>
</dbReference>
<dbReference type="SUPFAM" id="SSF53756">
    <property type="entry name" value="UDP-Glycosyltransferase/glycogen phosphorylase"/>
    <property type="match status" value="1"/>
</dbReference>
<feature type="domain" description="Glycosyltransferase N-terminal" evidence="5">
    <location>
        <begin position="15"/>
        <end position="241"/>
    </location>
</feature>
<organism evidence="6 7">
    <name type="scientific">Apostasia shenzhenica</name>
    <dbReference type="NCBI Taxonomy" id="1088818"/>
    <lineage>
        <taxon>Eukaryota</taxon>
        <taxon>Viridiplantae</taxon>
        <taxon>Streptophyta</taxon>
        <taxon>Embryophyta</taxon>
        <taxon>Tracheophyta</taxon>
        <taxon>Spermatophyta</taxon>
        <taxon>Magnoliopsida</taxon>
        <taxon>Liliopsida</taxon>
        <taxon>Asparagales</taxon>
        <taxon>Orchidaceae</taxon>
        <taxon>Apostasioideae</taxon>
        <taxon>Apostasia</taxon>
    </lineage>
</organism>
<evidence type="ECO:0000313" key="6">
    <source>
        <dbReference type="EMBL" id="PKA50891.1"/>
    </source>
</evidence>
<dbReference type="STRING" id="1088818.A0A2I0A5S1"/>
<name>A0A2I0A5S1_9ASPA</name>